<keyword evidence="4" id="KW-1185">Reference proteome</keyword>
<reference evidence="3 4" key="1">
    <citation type="submission" date="2021-03" db="EMBL/GenBank/DDBJ databases">
        <title>Sequencing the genomes of 1000 actinobacteria strains.</title>
        <authorList>
            <person name="Klenk H.-P."/>
        </authorList>
    </citation>
    <scope>NUCLEOTIDE SEQUENCE [LARGE SCALE GENOMIC DNA]</scope>
    <source>
        <strain evidence="3 4">DSM 15797</strain>
    </source>
</reference>
<name>A0ABS4XC66_9MICC</name>
<feature type="transmembrane region" description="Helical" evidence="1">
    <location>
        <begin position="77"/>
        <end position="104"/>
    </location>
</feature>
<keyword evidence="1" id="KW-0812">Transmembrane</keyword>
<evidence type="ECO:0000313" key="4">
    <source>
        <dbReference type="Proteomes" id="UP001296993"/>
    </source>
</evidence>
<dbReference type="InterPro" id="IPR036938">
    <property type="entry name" value="PAP2/HPO_sf"/>
</dbReference>
<gene>
    <name evidence="3" type="ORF">JOF47_001573</name>
</gene>
<dbReference type="SUPFAM" id="SSF48317">
    <property type="entry name" value="Acid phosphatase/Vanadium-dependent haloperoxidase"/>
    <property type="match status" value="1"/>
</dbReference>
<dbReference type="RefSeq" id="WP_245356298.1">
    <property type="nucleotide sequence ID" value="NZ_BAAAJY010000003.1"/>
</dbReference>
<feature type="transmembrane region" description="Helical" evidence="1">
    <location>
        <begin position="183"/>
        <end position="203"/>
    </location>
</feature>
<dbReference type="Pfam" id="PF01569">
    <property type="entry name" value="PAP2"/>
    <property type="match status" value="1"/>
</dbReference>
<keyword evidence="1" id="KW-0472">Membrane</keyword>
<dbReference type="PANTHER" id="PTHR14969">
    <property type="entry name" value="SPHINGOSINE-1-PHOSPHATE PHOSPHOHYDROLASE"/>
    <property type="match status" value="1"/>
</dbReference>
<proteinExistence type="predicted"/>
<dbReference type="Proteomes" id="UP001296993">
    <property type="component" value="Unassembled WGS sequence"/>
</dbReference>
<evidence type="ECO:0000313" key="3">
    <source>
        <dbReference type="EMBL" id="MBP2386062.1"/>
    </source>
</evidence>
<feature type="domain" description="Phosphatidic acid phosphatase type 2/haloperoxidase" evidence="2">
    <location>
        <begin position="111"/>
        <end position="224"/>
    </location>
</feature>
<feature type="transmembrane region" description="Helical" evidence="1">
    <location>
        <begin position="111"/>
        <end position="134"/>
    </location>
</feature>
<keyword evidence="3" id="KW-0378">Hydrolase</keyword>
<accession>A0ABS4XC66</accession>
<dbReference type="EC" id="3.6.1.27" evidence="3"/>
<dbReference type="EMBL" id="JAGIOF010000001">
    <property type="protein sequence ID" value="MBP2386062.1"/>
    <property type="molecule type" value="Genomic_DNA"/>
</dbReference>
<dbReference type="Gene3D" id="1.20.144.10">
    <property type="entry name" value="Phosphatidic acid phosphatase type 2/haloperoxidase"/>
    <property type="match status" value="2"/>
</dbReference>
<dbReference type="InterPro" id="IPR000326">
    <property type="entry name" value="PAP2/HPO"/>
</dbReference>
<evidence type="ECO:0000256" key="1">
    <source>
        <dbReference type="SAM" id="Phobius"/>
    </source>
</evidence>
<feature type="transmembrane region" description="Helical" evidence="1">
    <location>
        <begin position="209"/>
        <end position="227"/>
    </location>
</feature>
<feature type="transmembrane region" description="Helical" evidence="1">
    <location>
        <begin position="32"/>
        <end position="52"/>
    </location>
</feature>
<feature type="transmembrane region" description="Helical" evidence="1">
    <location>
        <begin position="154"/>
        <end position="174"/>
    </location>
</feature>
<organism evidence="3 4">
    <name type="scientific">Paeniglutamicibacter kerguelensis</name>
    <dbReference type="NCBI Taxonomy" id="254788"/>
    <lineage>
        <taxon>Bacteria</taxon>
        <taxon>Bacillati</taxon>
        <taxon>Actinomycetota</taxon>
        <taxon>Actinomycetes</taxon>
        <taxon>Micrococcales</taxon>
        <taxon>Micrococcaceae</taxon>
        <taxon>Paeniglutamicibacter</taxon>
    </lineage>
</organism>
<sequence length="262" mass="28315">MSKASTTRTADLGSQFGERMRMLVLPQLKSRVLIPAAMLALVPAVGFSAKFLPGYSTGELAVDQQISRHHDTLLNEMALLLSTIFSPLGGAILPAAICLFLLLLRRSPVNAIGFGAVASVGWLSSQVFKVIVARPRPNPTLLADPLAPETGFDSFPSGHVCLAVGLAFAVYYLASGTRWRNAAVIRATSMVVALALSRIYIGVHYPTDVVAAVSTASAAVMFFSGLWNRHAARTRARLRFLERFGPIPLEPHRYARECGIQR</sequence>
<dbReference type="GO" id="GO:0050380">
    <property type="term" value="F:undecaprenyl-diphosphatase activity"/>
    <property type="evidence" value="ECO:0007669"/>
    <property type="project" value="UniProtKB-EC"/>
</dbReference>
<comment type="caution">
    <text evidence="3">The sequence shown here is derived from an EMBL/GenBank/DDBJ whole genome shotgun (WGS) entry which is preliminary data.</text>
</comment>
<dbReference type="PANTHER" id="PTHR14969:SF13">
    <property type="entry name" value="AT30094P"/>
    <property type="match status" value="1"/>
</dbReference>
<keyword evidence="1" id="KW-1133">Transmembrane helix</keyword>
<protein>
    <submittedName>
        <fullName evidence="3">Undecaprenyl-diphosphatase</fullName>
        <ecNumber evidence="3">3.6.1.27</ecNumber>
    </submittedName>
</protein>
<dbReference type="SMART" id="SM00014">
    <property type="entry name" value="acidPPc"/>
    <property type="match status" value="1"/>
</dbReference>
<evidence type="ECO:0000259" key="2">
    <source>
        <dbReference type="SMART" id="SM00014"/>
    </source>
</evidence>